<protein>
    <submittedName>
        <fullName evidence="3">Uncharacterized protein</fullName>
    </submittedName>
</protein>
<evidence type="ECO:0000313" key="4">
    <source>
        <dbReference type="Proteomes" id="UP000029004"/>
    </source>
</evidence>
<feature type="compositionally biased region" description="Low complexity" evidence="1">
    <location>
        <begin position="1"/>
        <end position="20"/>
    </location>
</feature>
<sequence>MGKSGTQRTRNPRTGNPRTRISGTRNLSKRQRAVYRRRRIVVGVALLVALALVVFCGYSLSRGVGAVWGATYGSVSRAALERDTAPTPHRSTGVKDCSAKDTRLSLTAKAATVTVGGSMEFVATIEHDGADSCLIDASDSGRVLTITSADGKDTVWTSDSCPADARMLLMAKGDKDVQTLTWGANRTGSECVANQDDLPKVDRGAYVARLSLKNAPKVTSEKVTIEVQ</sequence>
<dbReference type="STRING" id="762211.BSTEL_1420"/>
<keyword evidence="2" id="KW-0472">Membrane</keyword>
<feature type="transmembrane region" description="Helical" evidence="2">
    <location>
        <begin position="40"/>
        <end position="60"/>
    </location>
</feature>
<reference evidence="3 4" key="1">
    <citation type="submission" date="2014-03" db="EMBL/GenBank/DDBJ databases">
        <title>Genomics of Bifidobacteria.</title>
        <authorList>
            <person name="Ventura M."/>
            <person name="Milani C."/>
            <person name="Lugli G.A."/>
        </authorList>
    </citation>
    <scope>NUCLEOTIDE SEQUENCE [LARGE SCALE GENOMIC DNA]</scope>
    <source>
        <strain evidence="3 4">DSM 23968</strain>
    </source>
</reference>
<name>A0A087E0J0_9BIFI</name>
<comment type="caution">
    <text evidence="3">The sequence shown here is derived from an EMBL/GenBank/DDBJ whole genome shotgun (WGS) entry which is preliminary data.</text>
</comment>
<keyword evidence="2" id="KW-1133">Transmembrane helix</keyword>
<keyword evidence="4" id="KW-1185">Reference proteome</keyword>
<proteinExistence type="predicted"/>
<feature type="region of interest" description="Disordered" evidence="1">
    <location>
        <begin position="1"/>
        <end position="30"/>
    </location>
</feature>
<organism evidence="3 4">
    <name type="scientific">Bifidobacterium stellenboschense</name>
    <dbReference type="NCBI Taxonomy" id="762211"/>
    <lineage>
        <taxon>Bacteria</taxon>
        <taxon>Bacillati</taxon>
        <taxon>Actinomycetota</taxon>
        <taxon>Actinomycetes</taxon>
        <taxon>Bifidobacteriales</taxon>
        <taxon>Bifidobacteriaceae</taxon>
        <taxon>Bifidobacterium</taxon>
    </lineage>
</organism>
<dbReference type="eggNOG" id="ENOG503304R">
    <property type="taxonomic scope" value="Bacteria"/>
</dbReference>
<keyword evidence="2" id="KW-0812">Transmembrane</keyword>
<evidence type="ECO:0000256" key="2">
    <source>
        <dbReference type="SAM" id="Phobius"/>
    </source>
</evidence>
<accession>A0A087E0J0</accession>
<dbReference type="Proteomes" id="UP000029004">
    <property type="component" value="Unassembled WGS sequence"/>
</dbReference>
<gene>
    <name evidence="3" type="ORF">BSTEL_1420</name>
</gene>
<evidence type="ECO:0000313" key="3">
    <source>
        <dbReference type="EMBL" id="KFJ01291.1"/>
    </source>
</evidence>
<dbReference type="AlphaFoldDB" id="A0A087E0J0"/>
<dbReference type="EMBL" id="JGZP01000002">
    <property type="protein sequence ID" value="KFJ01291.1"/>
    <property type="molecule type" value="Genomic_DNA"/>
</dbReference>
<evidence type="ECO:0000256" key="1">
    <source>
        <dbReference type="SAM" id="MobiDB-lite"/>
    </source>
</evidence>